<evidence type="ECO:0000256" key="1">
    <source>
        <dbReference type="SAM" id="Phobius"/>
    </source>
</evidence>
<keyword evidence="5" id="KW-1185">Reference proteome</keyword>
<keyword evidence="1" id="KW-1133">Transmembrane helix</keyword>
<feature type="domain" description="ABC-type uncharacterised transport system" evidence="2">
    <location>
        <begin position="189"/>
        <end position="493"/>
    </location>
</feature>
<sequence length="557" mass="63584">MLKSKKNIIIIVITLVALVVINIISSYVYQRVDLTQDKRYTLSNEALKTVESVDSPLIIDVFLEGEFPSEFRRLRDETQQLLEEFSVSNSHVKFQFINPLADEKTRDQNIQQLAQRGLQPFQVNIKENGKTSQEVIIPWALASYNEQTVIVPLIKNKIGATDQELVNGSIQNLEYIFAEAFKKLVTPKQKKIAVLRGNGQLKDVYVADFLKKMSEHYFLAPFTLDSVSSNPEKTLKDIENYDLIISAKPSERFSEEEKYVLDQYTMNGGKSLWLTESIIMDRDSLLNESGRGVAIMKDLNLNDFFFKYGVRVNPVIVNDLYSAPITLAIGEGSNSQFQPLQWPYSPLAASNPNHPITTNLDPVKFDFASQIDTLKNGVDKTILLRSSKLSKLQGVPREISLEVVTQEPNPEEYNQPNQTLAVLLEGQFTSVYDKRVKPFKIQDDKTTSKDTKMIVIADGDVIKNEVIRGQPQELGFEFLTKRKFGNKEFLENAVNYLLNDDGLINIRTKEVKLAFLDPEKIEEQKSKWQIINIVLPLVILGVFGFLFNFFRRKKYSK</sequence>
<gene>
    <name evidence="4" type="primary">gldG</name>
    <name evidence="4" type="ORF">ACFS29_02470</name>
</gene>
<feature type="domain" description="DUF7088" evidence="3">
    <location>
        <begin position="36"/>
        <end position="142"/>
    </location>
</feature>
<dbReference type="Proteomes" id="UP001597548">
    <property type="component" value="Unassembled WGS sequence"/>
</dbReference>
<proteinExistence type="predicted"/>
<dbReference type="Pfam" id="PF09822">
    <property type="entry name" value="ABC_transp_aux"/>
    <property type="match status" value="1"/>
</dbReference>
<protein>
    <submittedName>
        <fullName evidence="4">Gliding motility-associated ABC transporter substrate-binding protein GldG</fullName>
    </submittedName>
</protein>
<evidence type="ECO:0000259" key="3">
    <source>
        <dbReference type="Pfam" id="PF23357"/>
    </source>
</evidence>
<dbReference type="NCBIfam" id="TIGR03521">
    <property type="entry name" value="GldG"/>
    <property type="match status" value="1"/>
</dbReference>
<reference evidence="5" key="1">
    <citation type="journal article" date="2019" name="Int. J. Syst. Evol. Microbiol.">
        <title>The Global Catalogue of Microorganisms (GCM) 10K type strain sequencing project: providing services to taxonomists for standard genome sequencing and annotation.</title>
        <authorList>
            <consortium name="The Broad Institute Genomics Platform"/>
            <consortium name="The Broad Institute Genome Sequencing Center for Infectious Disease"/>
            <person name="Wu L."/>
            <person name="Ma J."/>
        </authorList>
    </citation>
    <scope>NUCLEOTIDE SEQUENCE [LARGE SCALE GENOMIC DNA]</scope>
    <source>
        <strain evidence="5">KCTC 32514</strain>
    </source>
</reference>
<keyword evidence="1" id="KW-0812">Transmembrane</keyword>
<comment type="caution">
    <text evidence="4">The sequence shown here is derived from an EMBL/GenBank/DDBJ whole genome shotgun (WGS) entry which is preliminary data.</text>
</comment>
<dbReference type="EMBL" id="JBHUOS010000001">
    <property type="protein sequence ID" value="MFD2914487.1"/>
    <property type="molecule type" value="Genomic_DNA"/>
</dbReference>
<feature type="transmembrane region" description="Helical" evidence="1">
    <location>
        <begin position="528"/>
        <end position="550"/>
    </location>
</feature>
<keyword evidence="1" id="KW-0472">Membrane</keyword>
<dbReference type="InterPro" id="IPR019863">
    <property type="entry name" value="Motility-assoc_ABC-rel_GldG"/>
</dbReference>
<accession>A0ABW5ZPK2</accession>
<dbReference type="RefSeq" id="WP_194507828.1">
    <property type="nucleotide sequence ID" value="NZ_JADILU010000003.1"/>
</dbReference>
<dbReference type="InterPro" id="IPR055396">
    <property type="entry name" value="DUF7088"/>
</dbReference>
<organism evidence="4 5">
    <name type="scientific">Psychroserpens luteus</name>
    <dbReference type="NCBI Taxonomy" id="1434066"/>
    <lineage>
        <taxon>Bacteria</taxon>
        <taxon>Pseudomonadati</taxon>
        <taxon>Bacteroidota</taxon>
        <taxon>Flavobacteriia</taxon>
        <taxon>Flavobacteriales</taxon>
        <taxon>Flavobacteriaceae</taxon>
        <taxon>Psychroserpens</taxon>
    </lineage>
</organism>
<evidence type="ECO:0000313" key="5">
    <source>
        <dbReference type="Proteomes" id="UP001597548"/>
    </source>
</evidence>
<dbReference type="InterPro" id="IPR019196">
    <property type="entry name" value="ABC_transp_unknown"/>
</dbReference>
<evidence type="ECO:0000259" key="2">
    <source>
        <dbReference type="Pfam" id="PF09822"/>
    </source>
</evidence>
<name>A0ABW5ZPK2_9FLAO</name>
<feature type="transmembrane region" description="Helical" evidence="1">
    <location>
        <begin position="7"/>
        <end position="29"/>
    </location>
</feature>
<dbReference type="Pfam" id="PF23357">
    <property type="entry name" value="DUF7088"/>
    <property type="match status" value="1"/>
</dbReference>
<evidence type="ECO:0000313" key="4">
    <source>
        <dbReference type="EMBL" id="MFD2914487.1"/>
    </source>
</evidence>